<dbReference type="InterPro" id="IPR006036">
    <property type="entry name" value="K_uptake_TrkA"/>
</dbReference>
<comment type="caution">
    <text evidence="9">The sequence shown here is derived from an EMBL/GenBank/DDBJ whole genome shotgun (WGS) entry which is preliminary data.</text>
</comment>
<dbReference type="InterPro" id="IPR003148">
    <property type="entry name" value="RCK_N"/>
</dbReference>
<gene>
    <name evidence="9" type="ORF">ACFSBW_10495</name>
</gene>
<dbReference type="AlphaFoldDB" id="A0ABD6DB02"/>
<reference evidence="9 10" key="1">
    <citation type="journal article" date="2019" name="Int. J. Syst. Evol. Microbiol.">
        <title>The Global Catalogue of Microorganisms (GCM) 10K type strain sequencing project: providing services to taxonomists for standard genome sequencing and annotation.</title>
        <authorList>
            <consortium name="The Broad Institute Genomics Platform"/>
            <consortium name="The Broad Institute Genome Sequencing Center for Infectious Disease"/>
            <person name="Wu L."/>
            <person name="Ma J."/>
        </authorList>
    </citation>
    <scope>NUCLEOTIDE SEQUENCE [LARGE SCALE GENOMIC DNA]</scope>
    <source>
        <strain evidence="9 10">CGMCC 1.10593</strain>
    </source>
</reference>
<dbReference type="RefSeq" id="WP_256395330.1">
    <property type="nucleotide sequence ID" value="NZ_JANHDJ010000002.1"/>
</dbReference>
<dbReference type="PANTHER" id="PTHR43833">
    <property type="entry name" value="POTASSIUM CHANNEL PROTEIN 2-RELATED-RELATED"/>
    <property type="match status" value="1"/>
</dbReference>
<dbReference type="Gene3D" id="3.40.50.720">
    <property type="entry name" value="NAD(P)-binding Rossmann-like Domain"/>
    <property type="match status" value="1"/>
</dbReference>
<evidence type="ECO:0000313" key="9">
    <source>
        <dbReference type="EMBL" id="MFD1642299.1"/>
    </source>
</evidence>
<dbReference type="Pfam" id="PF02254">
    <property type="entry name" value="TrkA_N"/>
    <property type="match status" value="1"/>
</dbReference>
<evidence type="ECO:0000256" key="5">
    <source>
        <dbReference type="ARBA" id="ARBA00023027"/>
    </source>
</evidence>
<keyword evidence="9" id="KW-0407">Ion channel</keyword>
<evidence type="ECO:0000259" key="8">
    <source>
        <dbReference type="PROSITE" id="PS51202"/>
    </source>
</evidence>
<dbReference type="Gene3D" id="3.30.70.1450">
    <property type="entry name" value="Regulator of K+ conductance, C-terminal domain"/>
    <property type="match status" value="1"/>
</dbReference>
<dbReference type="PRINTS" id="PR00335">
    <property type="entry name" value="KUPTAKETRKA"/>
</dbReference>
<dbReference type="EMBL" id="JBHUDM010000002">
    <property type="protein sequence ID" value="MFD1642299.1"/>
    <property type="molecule type" value="Genomic_DNA"/>
</dbReference>
<dbReference type="SUPFAM" id="SSF51735">
    <property type="entry name" value="NAD(P)-binding Rossmann-fold domains"/>
    <property type="match status" value="1"/>
</dbReference>
<evidence type="ECO:0000256" key="1">
    <source>
        <dbReference type="ARBA" id="ARBA00003660"/>
    </source>
</evidence>
<dbReference type="InterPro" id="IPR036721">
    <property type="entry name" value="RCK_C_sf"/>
</dbReference>
<keyword evidence="4" id="KW-0630">Potassium</keyword>
<keyword evidence="3" id="KW-0633">Potassium transport</keyword>
<keyword evidence="5" id="KW-0520">NAD</keyword>
<name>A0ABD6DB02_9EURY</name>
<evidence type="ECO:0000256" key="3">
    <source>
        <dbReference type="ARBA" id="ARBA00022538"/>
    </source>
</evidence>
<evidence type="ECO:0000256" key="4">
    <source>
        <dbReference type="ARBA" id="ARBA00022958"/>
    </source>
</evidence>
<organism evidence="9 10">
    <name type="scientific">Halohasta litorea</name>
    <dbReference type="NCBI Taxonomy" id="869891"/>
    <lineage>
        <taxon>Archaea</taxon>
        <taxon>Methanobacteriati</taxon>
        <taxon>Methanobacteriota</taxon>
        <taxon>Stenosarchaea group</taxon>
        <taxon>Halobacteria</taxon>
        <taxon>Halobacteriales</taxon>
        <taxon>Haloferacaceae</taxon>
        <taxon>Halohasta</taxon>
    </lineage>
</organism>
<dbReference type="PROSITE" id="PS51201">
    <property type="entry name" value="RCK_N"/>
    <property type="match status" value="1"/>
</dbReference>
<evidence type="ECO:0000259" key="7">
    <source>
        <dbReference type="PROSITE" id="PS51201"/>
    </source>
</evidence>
<evidence type="ECO:0000256" key="2">
    <source>
        <dbReference type="ARBA" id="ARBA00022448"/>
    </source>
</evidence>
<evidence type="ECO:0000256" key="6">
    <source>
        <dbReference type="ARBA" id="ARBA00023065"/>
    </source>
</evidence>
<feature type="domain" description="RCK C-terminal" evidence="8">
    <location>
        <begin position="135"/>
        <end position="217"/>
    </location>
</feature>
<dbReference type="GO" id="GO:0006813">
    <property type="term" value="P:potassium ion transport"/>
    <property type="evidence" value="ECO:0007669"/>
    <property type="project" value="UniProtKB-KW"/>
</dbReference>
<dbReference type="Pfam" id="PF02080">
    <property type="entry name" value="TrkA_C"/>
    <property type="match status" value="1"/>
</dbReference>
<keyword evidence="6" id="KW-0406">Ion transport</keyword>
<feature type="domain" description="RCK N-terminal" evidence="7">
    <location>
        <begin position="1"/>
        <end position="122"/>
    </location>
</feature>
<dbReference type="GO" id="GO:0034220">
    <property type="term" value="P:monoatomic ion transmembrane transport"/>
    <property type="evidence" value="ECO:0007669"/>
    <property type="project" value="UniProtKB-KW"/>
</dbReference>
<comment type="function">
    <text evidence="1">Part of a potassium transport system.</text>
</comment>
<evidence type="ECO:0000313" key="10">
    <source>
        <dbReference type="Proteomes" id="UP001597052"/>
    </source>
</evidence>
<sequence length="229" mass="24277">MRFIIIGAGRVGLRTARVLRQEGHEVTLVERDAEKADRARGLTFEVVDGDGSRESVLQDAGVADADAVGALTGDLNANFAACLIAKHHGCRTVMRIDEDYREEIYQQYADEVDEIVYPERLGAIGAKNALLGGSIQAIADVAQSLQIVLITITDGSPMKGYTLSEVALPSDSRILAFGKANDPLGIPLPDDSLEAGDRVAVLAEFSELTEVRQLLVGDESAAAAVAGGE</sequence>
<keyword evidence="10" id="KW-1185">Reference proteome</keyword>
<dbReference type="InterPro" id="IPR050721">
    <property type="entry name" value="Trk_Ktr_HKT_K-transport"/>
</dbReference>
<protein>
    <submittedName>
        <fullName evidence="9">Potassium channel family protein</fullName>
    </submittedName>
</protein>
<proteinExistence type="predicted"/>
<keyword evidence="2" id="KW-0813">Transport</keyword>
<accession>A0ABD6DB02</accession>
<dbReference type="PANTHER" id="PTHR43833:SF5">
    <property type="entry name" value="TRK SYSTEM POTASSIUM UPTAKE PROTEIN TRKA"/>
    <property type="match status" value="1"/>
</dbReference>
<dbReference type="InterPro" id="IPR036291">
    <property type="entry name" value="NAD(P)-bd_dom_sf"/>
</dbReference>
<dbReference type="Proteomes" id="UP001597052">
    <property type="component" value="Unassembled WGS sequence"/>
</dbReference>
<dbReference type="SUPFAM" id="SSF116726">
    <property type="entry name" value="TrkA C-terminal domain-like"/>
    <property type="match status" value="1"/>
</dbReference>
<dbReference type="InterPro" id="IPR006037">
    <property type="entry name" value="RCK_C"/>
</dbReference>
<dbReference type="PROSITE" id="PS51202">
    <property type="entry name" value="RCK_C"/>
    <property type="match status" value="1"/>
</dbReference>